<feature type="compositionally biased region" description="Pro residues" evidence="7">
    <location>
        <begin position="27"/>
        <end position="50"/>
    </location>
</feature>
<proteinExistence type="predicted"/>
<accession>A0A085W5U2</accession>
<keyword evidence="4" id="KW-0564">Palmitate</keyword>
<evidence type="ECO:0000256" key="7">
    <source>
        <dbReference type="SAM" id="MobiDB-lite"/>
    </source>
</evidence>
<dbReference type="Proteomes" id="UP000028725">
    <property type="component" value="Unassembled WGS sequence"/>
</dbReference>
<organism evidence="8 9">
    <name type="scientific">Hyalangium minutum</name>
    <dbReference type="NCBI Taxonomy" id="394096"/>
    <lineage>
        <taxon>Bacteria</taxon>
        <taxon>Pseudomonadati</taxon>
        <taxon>Myxococcota</taxon>
        <taxon>Myxococcia</taxon>
        <taxon>Myxococcales</taxon>
        <taxon>Cystobacterineae</taxon>
        <taxon>Archangiaceae</taxon>
        <taxon>Hyalangium</taxon>
    </lineage>
</organism>
<feature type="region of interest" description="Disordered" evidence="7">
    <location>
        <begin position="23"/>
        <end position="50"/>
    </location>
</feature>
<dbReference type="AlphaFoldDB" id="A0A085W5U2"/>
<name>A0A085W5U2_9BACT</name>
<comment type="subcellular location">
    <subcellularLocation>
        <location evidence="1">Cell outer membrane</location>
        <topology evidence="1">Lipid-anchor</topology>
    </subcellularLocation>
</comment>
<dbReference type="PROSITE" id="PS51257">
    <property type="entry name" value="PROKAR_LIPOPROTEIN"/>
    <property type="match status" value="1"/>
</dbReference>
<keyword evidence="5" id="KW-0998">Cell outer membrane</keyword>
<evidence type="ECO:0000256" key="1">
    <source>
        <dbReference type="ARBA" id="ARBA00004459"/>
    </source>
</evidence>
<dbReference type="NCBIfam" id="NF047847">
    <property type="entry name" value="SS_mature_LptM"/>
    <property type="match status" value="1"/>
</dbReference>
<evidence type="ECO:0000256" key="3">
    <source>
        <dbReference type="ARBA" id="ARBA00023136"/>
    </source>
</evidence>
<comment type="caution">
    <text evidence="8">The sequence shown here is derived from an EMBL/GenBank/DDBJ whole genome shotgun (WGS) entry which is preliminary data.</text>
</comment>
<evidence type="ECO:0000256" key="2">
    <source>
        <dbReference type="ARBA" id="ARBA00022729"/>
    </source>
</evidence>
<dbReference type="EMBL" id="JMCB01000019">
    <property type="protein sequence ID" value="KFE63055.1"/>
    <property type="molecule type" value="Genomic_DNA"/>
</dbReference>
<sequence>MKRFYRGFVVLLGLGLLLAACGIKGAPRPPEPPPPPPADAQPSPSPDTGK</sequence>
<dbReference type="RefSeq" id="WP_157232344.1">
    <property type="nucleotide sequence ID" value="NZ_JMCB01000019.1"/>
</dbReference>
<gene>
    <name evidence="8" type="ORF">DB31_3114</name>
</gene>
<dbReference type="STRING" id="394096.DB31_3114"/>
<keyword evidence="6" id="KW-0449">Lipoprotein</keyword>
<keyword evidence="3" id="KW-0472">Membrane</keyword>
<evidence type="ECO:0000256" key="6">
    <source>
        <dbReference type="ARBA" id="ARBA00023288"/>
    </source>
</evidence>
<evidence type="ECO:0000313" key="8">
    <source>
        <dbReference type="EMBL" id="KFE63055.1"/>
    </source>
</evidence>
<reference evidence="8 9" key="1">
    <citation type="submission" date="2014-04" db="EMBL/GenBank/DDBJ databases">
        <title>Genome assembly of Hyalangium minutum DSM 14724.</title>
        <authorList>
            <person name="Sharma G."/>
            <person name="Subramanian S."/>
        </authorList>
    </citation>
    <scope>NUCLEOTIDE SEQUENCE [LARGE SCALE GENOMIC DNA]</scope>
    <source>
        <strain evidence="8 9">DSM 14724</strain>
    </source>
</reference>
<evidence type="ECO:0008006" key="10">
    <source>
        <dbReference type="Google" id="ProtNLM"/>
    </source>
</evidence>
<dbReference type="InterPro" id="IPR032831">
    <property type="entry name" value="LptM_cons"/>
</dbReference>
<evidence type="ECO:0000256" key="5">
    <source>
        <dbReference type="ARBA" id="ARBA00023237"/>
    </source>
</evidence>
<keyword evidence="2" id="KW-0732">Signal</keyword>
<keyword evidence="9" id="KW-1185">Reference proteome</keyword>
<protein>
    <recommendedName>
        <fullName evidence="10">Lipoprotein</fullName>
    </recommendedName>
</protein>
<evidence type="ECO:0000313" key="9">
    <source>
        <dbReference type="Proteomes" id="UP000028725"/>
    </source>
</evidence>
<evidence type="ECO:0000256" key="4">
    <source>
        <dbReference type="ARBA" id="ARBA00023139"/>
    </source>
</evidence>